<dbReference type="SMART" id="SM00479">
    <property type="entry name" value="EXOIII"/>
    <property type="match status" value="1"/>
</dbReference>
<dbReference type="SUPFAM" id="SSF53098">
    <property type="entry name" value="Ribonuclease H-like"/>
    <property type="match status" value="1"/>
</dbReference>
<accession>A0ABP8IV72</accession>
<dbReference type="Gene3D" id="3.30.420.10">
    <property type="entry name" value="Ribonuclease H-like superfamily/Ribonuclease H"/>
    <property type="match status" value="1"/>
</dbReference>
<protein>
    <recommendedName>
        <fullName evidence="1">Exonuclease domain-containing protein</fullName>
    </recommendedName>
</protein>
<sequence length="231" mass="26094">MPYFGLRNAGCGCRYSFFTSLLGMQHKIQQDLHELNFTALDFETANEKRHSACSIGLVQVRGGQVVERRQYLIRPVELRVEPINYSIHRISVQQLRTAPSWPELWPLIEPFVHEQLVVAHNAAFDMSVLDKTLLAYDLPTPAFHAMCSVKLAKAAFPHLERARLSDLATHFGLTLNHHDSLSDAEVCAEITLRALRSGHPFAFCFKQRELTKGLGTKPKPFVGRRTSGSWA</sequence>
<evidence type="ECO:0000259" key="1">
    <source>
        <dbReference type="SMART" id="SM00479"/>
    </source>
</evidence>
<dbReference type="EMBL" id="BAABHA010000002">
    <property type="protein sequence ID" value="GAA4375133.1"/>
    <property type="molecule type" value="Genomic_DNA"/>
</dbReference>
<dbReference type="CDD" id="cd06130">
    <property type="entry name" value="DNA_pol_III_epsilon_like"/>
    <property type="match status" value="1"/>
</dbReference>
<evidence type="ECO:0000313" key="3">
    <source>
        <dbReference type="Proteomes" id="UP001500454"/>
    </source>
</evidence>
<dbReference type="PANTHER" id="PTHR30231:SF42">
    <property type="entry name" value="EXONUCLEASE"/>
    <property type="match status" value="1"/>
</dbReference>
<name>A0ABP8IV72_9BACT</name>
<dbReference type="Pfam" id="PF00929">
    <property type="entry name" value="RNase_T"/>
    <property type="match status" value="1"/>
</dbReference>
<reference evidence="3" key="1">
    <citation type="journal article" date="2019" name="Int. J. Syst. Evol. Microbiol.">
        <title>The Global Catalogue of Microorganisms (GCM) 10K type strain sequencing project: providing services to taxonomists for standard genome sequencing and annotation.</title>
        <authorList>
            <consortium name="The Broad Institute Genomics Platform"/>
            <consortium name="The Broad Institute Genome Sequencing Center for Infectious Disease"/>
            <person name="Wu L."/>
            <person name="Ma J."/>
        </authorList>
    </citation>
    <scope>NUCLEOTIDE SEQUENCE [LARGE SCALE GENOMIC DNA]</scope>
    <source>
        <strain evidence="3">JCM 17924</strain>
    </source>
</reference>
<proteinExistence type="predicted"/>
<dbReference type="PANTHER" id="PTHR30231">
    <property type="entry name" value="DNA POLYMERASE III SUBUNIT EPSILON"/>
    <property type="match status" value="1"/>
</dbReference>
<feature type="domain" description="Exonuclease" evidence="1">
    <location>
        <begin position="36"/>
        <end position="200"/>
    </location>
</feature>
<dbReference type="InterPro" id="IPR013520">
    <property type="entry name" value="Ribonucl_H"/>
</dbReference>
<organism evidence="2 3">
    <name type="scientific">Hymenobacter koreensis</name>
    <dbReference type="NCBI Taxonomy" id="1084523"/>
    <lineage>
        <taxon>Bacteria</taxon>
        <taxon>Pseudomonadati</taxon>
        <taxon>Bacteroidota</taxon>
        <taxon>Cytophagia</taxon>
        <taxon>Cytophagales</taxon>
        <taxon>Hymenobacteraceae</taxon>
        <taxon>Hymenobacter</taxon>
    </lineage>
</organism>
<evidence type="ECO:0000313" key="2">
    <source>
        <dbReference type="EMBL" id="GAA4375133.1"/>
    </source>
</evidence>
<gene>
    <name evidence="2" type="ORF">GCM10023186_07490</name>
</gene>
<dbReference type="InterPro" id="IPR036397">
    <property type="entry name" value="RNaseH_sf"/>
</dbReference>
<dbReference type="InterPro" id="IPR012337">
    <property type="entry name" value="RNaseH-like_sf"/>
</dbReference>
<comment type="caution">
    <text evidence="2">The sequence shown here is derived from an EMBL/GenBank/DDBJ whole genome shotgun (WGS) entry which is preliminary data.</text>
</comment>
<dbReference type="Proteomes" id="UP001500454">
    <property type="component" value="Unassembled WGS sequence"/>
</dbReference>
<keyword evidence="3" id="KW-1185">Reference proteome</keyword>